<name>A0ABQ2MVU1_9ACTN</name>
<evidence type="ECO:0000259" key="2">
    <source>
        <dbReference type="PROSITE" id="PS50987"/>
    </source>
</evidence>
<dbReference type="Gene3D" id="1.10.10.10">
    <property type="entry name" value="Winged helix-like DNA-binding domain superfamily/Winged helix DNA-binding domain"/>
    <property type="match status" value="1"/>
</dbReference>
<comment type="caution">
    <text evidence="3">The sequence shown here is derived from an EMBL/GenBank/DDBJ whole genome shotgun (WGS) entry which is preliminary data.</text>
</comment>
<feature type="region of interest" description="Disordered" evidence="1">
    <location>
        <begin position="1"/>
        <end position="22"/>
    </location>
</feature>
<dbReference type="PANTHER" id="PTHR38600:SF2">
    <property type="entry name" value="SLL0088 PROTEIN"/>
    <property type="match status" value="1"/>
</dbReference>
<evidence type="ECO:0000256" key="1">
    <source>
        <dbReference type="SAM" id="MobiDB-lite"/>
    </source>
</evidence>
<dbReference type="NCBIfam" id="NF033788">
    <property type="entry name" value="HTH_metalloreg"/>
    <property type="match status" value="1"/>
</dbReference>
<dbReference type="InterPro" id="IPR036388">
    <property type="entry name" value="WH-like_DNA-bd_sf"/>
</dbReference>
<organism evidence="3 4">
    <name type="scientific">Streptomyces lasiicapitis</name>
    <dbReference type="NCBI Taxonomy" id="1923961"/>
    <lineage>
        <taxon>Bacteria</taxon>
        <taxon>Bacillati</taxon>
        <taxon>Actinomycetota</taxon>
        <taxon>Actinomycetes</taxon>
        <taxon>Kitasatosporales</taxon>
        <taxon>Streptomycetaceae</taxon>
        <taxon>Streptomyces</taxon>
    </lineage>
</organism>
<proteinExistence type="predicted"/>
<dbReference type="InterPro" id="IPR011991">
    <property type="entry name" value="ArsR-like_HTH"/>
</dbReference>
<dbReference type="CDD" id="cd00090">
    <property type="entry name" value="HTH_ARSR"/>
    <property type="match status" value="1"/>
</dbReference>
<reference evidence="4" key="1">
    <citation type="journal article" date="2019" name="Int. J. Syst. Evol. Microbiol.">
        <title>The Global Catalogue of Microorganisms (GCM) 10K type strain sequencing project: providing services to taxonomists for standard genome sequencing and annotation.</title>
        <authorList>
            <consortium name="The Broad Institute Genomics Platform"/>
            <consortium name="The Broad Institute Genome Sequencing Center for Infectious Disease"/>
            <person name="Wu L."/>
            <person name="Ma J."/>
        </authorList>
    </citation>
    <scope>NUCLEOTIDE SEQUENCE [LARGE SCALE GENOMIC DNA]</scope>
    <source>
        <strain evidence="4">CGMCC 4.7349</strain>
    </source>
</reference>
<evidence type="ECO:0000313" key="3">
    <source>
        <dbReference type="EMBL" id="GGO59632.1"/>
    </source>
</evidence>
<evidence type="ECO:0000313" key="4">
    <source>
        <dbReference type="Proteomes" id="UP000656881"/>
    </source>
</evidence>
<dbReference type="RefSeq" id="WP_373288128.1">
    <property type="nucleotide sequence ID" value="NZ_BMNG01000029.1"/>
</dbReference>
<dbReference type="PROSITE" id="PS50987">
    <property type="entry name" value="HTH_ARSR_2"/>
    <property type="match status" value="1"/>
</dbReference>
<feature type="domain" description="HTH arsR-type" evidence="2">
    <location>
        <begin position="13"/>
        <end position="115"/>
    </location>
</feature>
<dbReference type="SMART" id="SM00418">
    <property type="entry name" value="HTH_ARSR"/>
    <property type="match status" value="1"/>
</dbReference>
<dbReference type="Pfam" id="PF12840">
    <property type="entry name" value="HTH_20"/>
    <property type="match status" value="1"/>
</dbReference>
<keyword evidence="4" id="KW-1185">Reference proteome</keyword>
<dbReference type="PRINTS" id="PR00778">
    <property type="entry name" value="HTHARSR"/>
</dbReference>
<sequence>MSVGGESSPGAAGEPEPETDLGAVLTALSDPTRRLLLERLAAAGRASATELAEGLPVSRQAVLKHLKVLGDAGLVTSGRAGRAVLFEVRPGPLDACARHLAELASTWDRRLHNLKRRAEAVPTPPPPKESRQP</sequence>
<protein>
    <recommendedName>
        <fullName evidence="2">HTH arsR-type domain-containing protein</fullName>
    </recommendedName>
</protein>
<dbReference type="EMBL" id="BMNG01000029">
    <property type="protein sequence ID" value="GGO59632.1"/>
    <property type="molecule type" value="Genomic_DNA"/>
</dbReference>
<dbReference type="InterPro" id="IPR001845">
    <property type="entry name" value="HTH_ArsR_DNA-bd_dom"/>
</dbReference>
<dbReference type="InterPro" id="IPR036390">
    <property type="entry name" value="WH_DNA-bd_sf"/>
</dbReference>
<dbReference type="PANTHER" id="PTHR38600">
    <property type="entry name" value="TRANSCRIPTIONAL REGULATORY PROTEIN"/>
    <property type="match status" value="1"/>
</dbReference>
<dbReference type="SUPFAM" id="SSF46785">
    <property type="entry name" value="Winged helix' DNA-binding domain"/>
    <property type="match status" value="1"/>
</dbReference>
<gene>
    <name evidence="3" type="ORF">GCM10012286_81690</name>
</gene>
<accession>A0ABQ2MVU1</accession>
<dbReference type="Proteomes" id="UP000656881">
    <property type="component" value="Unassembled WGS sequence"/>
</dbReference>